<dbReference type="Proteomes" id="UP000499080">
    <property type="component" value="Unassembled WGS sequence"/>
</dbReference>
<organism evidence="1 2">
    <name type="scientific">Araneus ventricosus</name>
    <name type="common">Orbweaver spider</name>
    <name type="synonym">Epeira ventricosa</name>
    <dbReference type="NCBI Taxonomy" id="182803"/>
    <lineage>
        <taxon>Eukaryota</taxon>
        <taxon>Metazoa</taxon>
        <taxon>Ecdysozoa</taxon>
        <taxon>Arthropoda</taxon>
        <taxon>Chelicerata</taxon>
        <taxon>Arachnida</taxon>
        <taxon>Araneae</taxon>
        <taxon>Araneomorphae</taxon>
        <taxon>Entelegynae</taxon>
        <taxon>Araneoidea</taxon>
        <taxon>Araneidae</taxon>
        <taxon>Araneus</taxon>
    </lineage>
</organism>
<comment type="caution">
    <text evidence="1">The sequence shown here is derived from an EMBL/GenBank/DDBJ whole genome shotgun (WGS) entry which is preliminary data.</text>
</comment>
<accession>A0A4Y1ZPS4</accession>
<evidence type="ECO:0000313" key="1">
    <source>
        <dbReference type="EMBL" id="GBL60953.1"/>
    </source>
</evidence>
<name>A0A4Y1ZPS4_ARAVE</name>
<reference evidence="1 2" key="1">
    <citation type="journal article" date="2019" name="Sci. Rep.">
        <title>Orb-weaving spider Araneus ventricosus genome elucidates the spidroin gene catalogue.</title>
        <authorList>
            <person name="Kono N."/>
            <person name="Nakamura H."/>
            <person name="Ohtoshi R."/>
            <person name="Moran D.A.P."/>
            <person name="Shinohara A."/>
            <person name="Yoshida Y."/>
            <person name="Fujiwara M."/>
            <person name="Mori M."/>
            <person name="Tomita M."/>
            <person name="Arakawa K."/>
        </authorList>
    </citation>
    <scope>NUCLEOTIDE SEQUENCE [LARGE SCALE GENOMIC DNA]</scope>
</reference>
<sequence length="101" mass="11989">MILDFLEENAKSTKDHCSMNRSIIQNFLKHHKEIYSKEILTTTLRKTAKKPRIEVETPKFCTENMHDKLTGIEVSKEEKIIPATIHLKFIPKYNLIRQWVH</sequence>
<keyword evidence="2" id="KW-1185">Reference proteome</keyword>
<dbReference type="EMBL" id="BGPR01227157">
    <property type="protein sequence ID" value="GBL60953.1"/>
    <property type="molecule type" value="Genomic_DNA"/>
</dbReference>
<evidence type="ECO:0000313" key="2">
    <source>
        <dbReference type="Proteomes" id="UP000499080"/>
    </source>
</evidence>
<gene>
    <name evidence="1" type="ORF">AVEN_180105_1</name>
</gene>
<dbReference type="AlphaFoldDB" id="A0A4Y1ZPS4"/>
<proteinExistence type="predicted"/>
<protein>
    <submittedName>
        <fullName evidence="1">Uncharacterized protein</fullName>
    </submittedName>
</protein>